<organism evidence="9 10">
    <name type="scientific">Anaeromyces robustus</name>
    <dbReference type="NCBI Taxonomy" id="1754192"/>
    <lineage>
        <taxon>Eukaryota</taxon>
        <taxon>Fungi</taxon>
        <taxon>Fungi incertae sedis</taxon>
        <taxon>Chytridiomycota</taxon>
        <taxon>Chytridiomycota incertae sedis</taxon>
        <taxon>Neocallimastigomycetes</taxon>
        <taxon>Neocallimastigales</taxon>
        <taxon>Neocallimastigaceae</taxon>
        <taxon>Anaeromyces</taxon>
    </lineage>
</organism>
<dbReference type="GO" id="GO:0000793">
    <property type="term" value="C:condensed chromosome"/>
    <property type="evidence" value="ECO:0007669"/>
    <property type="project" value="TreeGrafter"/>
</dbReference>
<dbReference type="EMBL" id="MCFG01000187">
    <property type="protein sequence ID" value="ORX79104.1"/>
    <property type="molecule type" value="Genomic_DNA"/>
</dbReference>
<dbReference type="InterPro" id="IPR025977">
    <property type="entry name" value="Cnd3_C"/>
</dbReference>
<keyword evidence="10" id="KW-1185">Reference proteome</keyword>
<protein>
    <recommendedName>
        <fullName evidence="8">Nuclear condensin complex subunit 3 C-terminal domain-containing protein</fullName>
    </recommendedName>
</protein>
<evidence type="ECO:0000256" key="3">
    <source>
        <dbReference type="ARBA" id="ARBA00022454"/>
    </source>
</evidence>
<dbReference type="InterPro" id="IPR027165">
    <property type="entry name" value="CND3"/>
</dbReference>
<keyword evidence="6" id="KW-0226">DNA condensation</keyword>
<dbReference type="InterPro" id="IPR011989">
    <property type="entry name" value="ARM-like"/>
</dbReference>
<dbReference type="OrthoDB" id="27187at2759"/>
<proteinExistence type="inferred from homology"/>
<reference evidence="9 10" key="2">
    <citation type="submission" date="2016-08" db="EMBL/GenBank/DDBJ databases">
        <title>Pervasive Adenine N6-methylation of Active Genes in Fungi.</title>
        <authorList>
            <consortium name="DOE Joint Genome Institute"/>
            <person name="Mondo S.J."/>
            <person name="Dannebaum R.O."/>
            <person name="Kuo R.C."/>
            <person name="Labutti K."/>
            <person name="Haridas S."/>
            <person name="Kuo A."/>
            <person name="Salamov A."/>
            <person name="Ahrendt S.R."/>
            <person name="Lipzen A."/>
            <person name="Sullivan W."/>
            <person name="Andreopoulos W.B."/>
            <person name="Clum A."/>
            <person name="Lindquist E."/>
            <person name="Daum C."/>
            <person name="Ramamoorthy G.K."/>
            <person name="Gryganskyi A."/>
            <person name="Culley D."/>
            <person name="Magnuson J.K."/>
            <person name="James T.Y."/>
            <person name="O'Malley M.A."/>
            <person name="Stajich J.E."/>
            <person name="Spatafora J.W."/>
            <person name="Visel A."/>
            <person name="Grigoriev I.V."/>
        </authorList>
    </citation>
    <scope>NUCLEOTIDE SEQUENCE [LARGE SCALE GENOMIC DNA]</scope>
    <source>
        <strain evidence="9 10">S4</strain>
    </source>
</reference>
<keyword evidence="5" id="KW-0498">Mitosis</keyword>
<dbReference type="GO" id="GO:0007076">
    <property type="term" value="P:mitotic chromosome condensation"/>
    <property type="evidence" value="ECO:0007669"/>
    <property type="project" value="InterPro"/>
</dbReference>
<dbReference type="Proteomes" id="UP000193944">
    <property type="component" value="Unassembled WGS sequence"/>
</dbReference>
<dbReference type="GO" id="GO:0000796">
    <property type="term" value="C:condensin complex"/>
    <property type="evidence" value="ECO:0007669"/>
    <property type="project" value="InterPro"/>
</dbReference>
<evidence type="ECO:0000259" key="8">
    <source>
        <dbReference type="Pfam" id="PF12719"/>
    </source>
</evidence>
<evidence type="ECO:0000313" key="9">
    <source>
        <dbReference type="EMBL" id="ORX79104.1"/>
    </source>
</evidence>
<keyword evidence="7" id="KW-0131">Cell cycle</keyword>
<dbReference type="STRING" id="1754192.A0A1Y1X188"/>
<dbReference type="SUPFAM" id="SSF48371">
    <property type="entry name" value="ARM repeat"/>
    <property type="match status" value="1"/>
</dbReference>
<evidence type="ECO:0000313" key="10">
    <source>
        <dbReference type="Proteomes" id="UP000193944"/>
    </source>
</evidence>
<comment type="similarity">
    <text evidence="2">Belongs to the CND3 (condensin subunit 3) family.</text>
</comment>
<gene>
    <name evidence="9" type="ORF">BCR32DRAFT_269667</name>
</gene>
<sequence>MTAEGFLSEIPNIFQDAQRSLATHRKNAAALRKIIQKNCKNEETEQLFIKEFLRNLNKILVIKRGHIFAERSLKFIVEFIKFSLKKENEKKQKKQEKNMEQQNNEQMDVDVITIEDSDGEDSFINHFLDSLFNHLLRGISSKNKVVRFRVCQLIALSLDSLSEMDDEMYCNLINNLRLRAMEKDANIRVNAAIALTRLLEEDDDTIDTMADDTNDESVLNILINMIQFDSNPDVRKAVMCNLDISEKTLPYIIERAQDTDTSIRRCFYLTAMKNVSIETLSMNQREKILGWGLFDREISVQKACKQLLCEKWINEYCKKDLVKFLNYFDVMTSTIAGDAIKIYFERYPNIKLTYNESQWNSLSSEYAFLIKEYVEFCHQNKKDDILDEILPEIIKLVDYLKKYFQKIVELKQEEEDEKILNEFIVSQLLGIGNSLDYADEMGRRVMFSCLRELLVSSEIPNSQIPTIIDILMKTALNEKDLIRVIIEIICDIREPIEEVNMLQDLTMESLINTKCLEIIKCLLERTDENLSDNPALSEINHNLIVPAIKSGEEYLRELGLNCLGLWCNFDMELAVENMPLFLFNTENIKPNIQMMSLKIIFDLIMRHGFRAFEDVIINLGVNGKFTVCEIFKRCLKNTEGEVLSLAVSGISKLMLLKYFYDPQILQRLVILYFHPCTVNNDSLRQCLSYFLPAFSYSSIENQEFMTSVLGVCIRKLLKQYYRNKEDMITPIQIGQQMIDWTDYRRVLSNDFYKTKSCPHARLAIKFLKIAEKENLTVIKTMCYLLNKLTLNNSVENLVINDILERSEMIKNMTTNNTVSNLLNKFIYYVQNVKIKIEDEKGEKDIKVRMIKIGWIHQSELAIL</sequence>
<feature type="domain" description="Nuclear condensin complex subunit 3 C-terminal" evidence="8">
    <location>
        <begin position="514"/>
        <end position="790"/>
    </location>
</feature>
<dbReference type="PANTHER" id="PTHR14418">
    <property type="entry name" value="CONDENSIN COMPLEX SUBUNIT 3-RELATED"/>
    <property type="match status" value="1"/>
</dbReference>
<dbReference type="AlphaFoldDB" id="A0A1Y1X188"/>
<keyword evidence="4" id="KW-0132">Cell division</keyword>
<evidence type="ECO:0000256" key="4">
    <source>
        <dbReference type="ARBA" id="ARBA00022618"/>
    </source>
</evidence>
<comment type="caution">
    <text evidence="9">The sequence shown here is derived from an EMBL/GenBank/DDBJ whole genome shotgun (WGS) entry which is preliminary data.</text>
</comment>
<dbReference type="InterPro" id="IPR016024">
    <property type="entry name" value="ARM-type_fold"/>
</dbReference>
<evidence type="ECO:0000256" key="2">
    <source>
        <dbReference type="ARBA" id="ARBA00006533"/>
    </source>
</evidence>
<reference evidence="9 10" key="1">
    <citation type="submission" date="2016-08" db="EMBL/GenBank/DDBJ databases">
        <title>A Parts List for Fungal Cellulosomes Revealed by Comparative Genomics.</title>
        <authorList>
            <consortium name="DOE Joint Genome Institute"/>
            <person name="Haitjema C.H."/>
            <person name="Gilmore S.P."/>
            <person name="Henske J.K."/>
            <person name="Solomon K.V."/>
            <person name="De Groot R."/>
            <person name="Kuo A."/>
            <person name="Mondo S.J."/>
            <person name="Salamov A.A."/>
            <person name="Labutti K."/>
            <person name="Zhao Z."/>
            <person name="Chiniquy J."/>
            <person name="Barry K."/>
            <person name="Brewer H.M."/>
            <person name="Purvine S.O."/>
            <person name="Wright A.T."/>
            <person name="Boxma B."/>
            <person name="Van Alen T."/>
            <person name="Hackstein J.H."/>
            <person name="Baker S.E."/>
            <person name="Grigoriev I.V."/>
            <person name="O'Malley M.A."/>
        </authorList>
    </citation>
    <scope>NUCLEOTIDE SEQUENCE [LARGE SCALE GENOMIC DNA]</scope>
    <source>
        <strain evidence="9 10">S4</strain>
    </source>
</reference>
<dbReference type="Pfam" id="PF12719">
    <property type="entry name" value="Cnd3"/>
    <property type="match status" value="1"/>
</dbReference>
<dbReference type="Gene3D" id="1.25.10.10">
    <property type="entry name" value="Leucine-rich Repeat Variant"/>
    <property type="match status" value="1"/>
</dbReference>
<evidence type="ECO:0000256" key="6">
    <source>
        <dbReference type="ARBA" id="ARBA00023067"/>
    </source>
</evidence>
<comment type="subcellular location">
    <subcellularLocation>
        <location evidence="1">Chromosome</location>
    </subcellularLocation>
</comment>
<name>A0A1Y1X188_9FUNG</name>
<dbReference type="GO" id="GO:0051301">
    <property type="term" value="P:cell division"/>
    <property type="evidence" value="ECO:0007669"/>
    <property type="project" value="UniProtKB-KW"/>
</dbReference>
<keyword evidence="3" id="KW-0158">Chromosome</keyword>
<dbReference type="PANTHER" id="PTHR14418:SF5">
    <property type="entry name" value="CONDENSIN COMPLEX SUBUNIT 3"/>
    <property type="match status" value="1"/>
</dbReference>
<evidence type="ECO:0000256" key="1">
    <source>
        <dbReference type="ARBA" id="ARBA00004286"/>
    </source>
</evidence>
<evidence type="ECO:0000256" key="7">
    <source>
        <dbReference type="ARBA" id="ARBA00023306"/>
    </source>
</evidence>
<accession>A0A1Y1X188</accession>
<evidence type="ECO:0000256" key="5">
    <source>
        <dbReference type="ARBA" id="ARBA00022776"/>
    </source>
</evidence>